<dbReference type="HOGENOM" id="CLU_042117_0_0_1"/>
<dbReference type="GeneID" id="27899795"/>
<dbReference type="eggNOG" id="ENOG502QV0E">
    <property type="taxonomic scope" value="Eukaryota"/>
</dbReference>
<evidence type="ECO:0000313" key="1">
    <source>
        <dbReference type="EMBL" id="EMF10338.1"/>
    </source>
</evidence>
<gene>
    <name evidence="1" type="ORF">SEPMUDRAFT_134732</name>
</gene>
<proteinExistence type="predicted"/>
<name>N1QGR4_SPHMS</name>
<protein>
    <submittedName>
        <fullName evidence="1">Uncharacterized protein</fullName>
    </submittedName>
</protein>
<sequence length="340" mass="37979">MGEKDFTVLRDGRKISDGAREEWDRNGKDEGMKKNRFLRDLREYLSYDEMMLGSLMGVSGPSYFINRGGRLNGGKLETGAEWERRGIIMGLVGARFERKERMDSIFMLTGEKKKKSSPYQMHPHLQEIFCDFFGVEPMDESLAAGNTLDRRMFEARMRIPAEMLLLEAHDRVQQADPVGEAGQTAYVYVVGLGLGVWMHSAAQKDIFIQAFAAAIDTLPSQHRISTIEFAYMPAIAPTVRAHVEKAASRKGIRIRFTNGRDPADKLTGSDEGKLLVVSYAWDANAFPGNEYWQGSLSASGDPAAACMSTIAQLHNPIINPGYLSRIHIAGRGKFVVHREV</sequence>
<dbReference type="EMBL" id="KB456267">
    <property type="protein sequence ID" value="EMF10338.1"/>
    <property type="molecule type" value="Genomic_DNA"/>
</dbReference>
<reference evidence="1 2" key="1">
    <citation type="journal article" date="2012" name="PLoS Pathog.">
        <title>Diverse lifestyles and strategies of plant pathogenesis encoded in the genomes of eighteen Dothideomycetes fungi.</title>
        <authorList>
            <person name="Ohm R.A."/>
            <person name="Feau N."/>
            <person name="Henrissat B."/>
            <person name="Schoch C.L."/>
            <person name="Horwitz B.A."/>
            <person name="Barry K.W."/>
            <person name="Condon B.J."/>
            <person name="Copeland A.C."/>
            <person name="Dhillon B."/>
            <person name="Glaser F."/>
            <person name="Hesse C.N."/>
            <person name="Kosti I."/>
            <person name="LaButti K."/>
            <person name="Lindquist E.A."/>
            <person name="Lucas S."/>
            <person name="Salamov A.A."/>
            <person name="Bradshaw R.E."/>
            <person name="Ciuffetti L."/>
            <person name="Hamelin R.C."/>
            <person name="Kema G.H.J."/>
            <person name="Lawrence C."/>
            <person name="Scott J.A."/>
            <person name="Spatafora J.W."/>
            <person name="Turgeon B.G."/>
            <person name="de Wit P.J.G.M."/>
            <person name="Zhong S."/>
            <person name="Goodwin S.B."/>
            <person name="Grigoriev I.V."/>
        </authorList>
    </citation>
    <scope>NUCLEOTIDE SEQUENCE [LARGE SCALE GENOMIC DNA]</scope>
    <source>
        <strain evidence="1 2">SO2202</strain>
    </source>
</reference>
<dbReference type="AlphaFoldDB" id="N1QGR4"/>
<keyword evidence="2" id="KW-1185">Reference proteome</keyword>
<evidence type="ECO:0000313" key="2">
    <source>
        <dbReference type="Proteomes" id="UP000016931"/>
    </source>
</evidence>
<dbReference type="Pfam" id="PF16062">
    <property type="entry name" value="MavL-like"/>
    <property type="match status" value="1"/>
</dbReference>
<dbReference type="OrthoDB" id="6357136at2759"/>
<dbReference type="Proteomes" id="UP000016931">
    <property type="component" value="Unassembled WGS sequence"/>
</dbReference>
<dbReference type="OMA" id="HANMLLV"/>
<dbReference type="InterPro" id="IPR032063">
    <property type="entry name" value="MavL-like"/>
</dbReference>
<accession>N1QGR4</accession>
<dbReference type="STRING" id="692275.N1QGR4"/>
<dbReference type="RefSeq" id="XP_016758459.1">
    <property type="nucleotide sequence ID" value="XM_016902658.1"/>
</dbReference>
<organism evidence="1 2">
    <name type="scientific">Sphaerulina musiva (strain SO2202)</name>
    <name type="common">Poplar stem canker fungus</name>
    <name type="synonym">Septoria musiva</name>
    <dbReference type="NCBI Taxonomy" id="692275"/>
    <lineage>
        <taxon>Eukaryota</taxon>
        <taxon>Fungi</taxon>
        <taxon>Dikarya</taxon>
        <taxon>Ascomycota</taxon>
        <taxon>Pezizomycotina</taxon>
        <taxon>Dothideomycetes</taxon>
        <taxon>Dothideomycetidae</taxon>
        <taxon>Mycosphaerellales</taxon>
        <taxon>Mycosphaerellaceae</taxon>
        <taxon>Sphaerulina</taxon>
    </lineage>
</organism>